<proteinExistence type="predicted"/>
<evidence type="ECO:0000313" key="2">
    <source>
        <dbReference type="Proteomes" id="UP000814033"/>
    </source>
</evidence>
<evidence type="ECO:0000313" key="1">
    <source>
        <dbReference type="EMBL" id="KAI0044851.1"/>
    </source>
</evidence>
<protein>
    <submittedName>
        <fullName evidence="1">Uncharacterized protein</fullName>
    </submittedName>
</protein>
<reference evidence="1" key="1">
    <citation type="submission" date="2021-02" db="EMBL/GenBank/DDBJ databases">
        <authorList>
            <consortium name="DOE Joint Genome Institute"/>
            <person name="Ahrendt S."/>
            <person name="Looney B.P."/>
            <person name="Miyauchi S."/>
            <person name="Morin E."/>
            <person name="Drula E."/>
            <person name="Courty P.E."/>
            <person name="Chicoki N."/>
            <person name="Fauchery L."/>
            <person name="Kohler A."/>
            <person name="Kuo A."/>
            <person name="Labutti K."/>
            <person name="Pangilinan J."/>
            <person name="Lipzen A."/>
            <person name="Riley R."/>
            <person name="Andreopoulos W."/>
            <person name="He G."/>
            <person name="Johnson J."/>
            <person name="Barry K.W."/>
            <person name="Grigoriev I.V."/>
            <person name="Nagy L."/>
            <person name="Hibbett D."/>
            <person name="Henrissat B."/>
            <person name="Matheny P.B."/>
            <person name="Labbe J."/>
            <person name="Martin F."/>
        </authorList>
    </citation>
    <scope>NUCLEOTIDE SEQUENCE</scope>
    <source>
        <strain evidence="1">FP105234-sp</strain>
    </source>
</reference>
<keyword evidence="2" id="KW-1185">Reference proteome</keyword>
<sequence length="163" mass="17769">MPVNPSRQFRSIRHCAQRPWDSGVPKVEQNQQLISRGFDAKGAETMRARASRLVVKGCQVKQRLNDLQEQYSGTAAAVRKMAGTCARRHSDTNGSRPGGCLGGNQARGPCRTEPAIAKLQSRCPSRNARSATAWYSACSARLVFAHLGLRSTDYAARPTVVIS</sequence>
<name>A0ACB8RMI4_9AGAM</name>
<comment type="caution">
    <text evidence="1">The sequence shown here is derived from an EMBL/GenBank/DDBJ whole genome shotgun (WGS) entry which is preliminary data.</text>
</comment>
<organism evidence="1 2">
    <name type="scientific">Auriscalpium vulgare</name>
    <dbReference type="NCBI Taxonomy" id="40419"/>
    <lineage>
        <taxon>Eukaryota</taxon>
        <taxon>Fungi</taxon>
        <taxon>Dikarya</taxon>
        <taxon>Basidiomycota</taxon>
        <taxon>Agaricomycotina</taxon>
        <taxon>Agaricomycetes</taxon>
        <taxon>Russulales</taxon>
        <taxon>Auriscalpiaceae</taxon>
        <taxon>Auriscalpium</taxon>
    </lineage>
</organism>
<dbReference type="Proteomes" id="UP000814033">
    <property type="component" value="Unassembled WGS sequence"/>
</dbReference>
<dbReference type="EMBL" id="MU275969">
    <property type="protein sequence ID" value="KAI0044851.1"/>
    <property type="molecule type" value="Genomic_DNA"/>
</dbReference>
<reference evidence="1" key="2">
    <citation type="journal article" date="2022" name="New Phytol.">
        <title>Evolutionary transition to the ectomycorrhizal habit in the genomes of a hyperdiverse lineage of mushroom-forming fungi.</title>
        <authorList>
            <person name="Looney B."/>
            <person name="Miyauchi S."/>
            <person name="Morin E."/>
            <person name="Drula E."/>
            <person name="Courty P.E."/>
            <person name="Kohler A."/>
            <person name="Kuo A."/>
            <person name="LaButti K."/>
            <person name="Pangilinan J."/>
            <person name="Lipzen A."/>
            <person name="Riley R."/>
            <person name="Andreopoulos W."/>
            <person name="He G."/>
            <person name="Johnson J."/>
            <person name="Nolan M."/>
            <person name="Tritt A."/>
            <person name="Barry K.W."/>
            <person name="Grigoriev I.V."/>
            <person name="Nagy L.G."/>
            <person name="Hibbett D."/>
            <person name="Henrissat B."/>
            <person name="Matheny P.B."/>
            <person name="Labbe J."/>
            <person name="Martin F.M."/>
        </authorList>
    </citation>
    <scope>NUCLEOTIDE SEQUENCE</scope>
    <source>
        <strain evidence="1">FP105234-sp</strain>
    </source>
</reference>
<gene>
    <name evidence="1" type="ORF">FA95DRAFT_211585</name>
</gene>
<accession>A0ACB8RMI4</accession>